<feature type="domain" description="Deacetylase sirtuin-type" evidence="5">
    <location>
        <begin position="1"/>
        <end position="241"/>
    </location>
</feature>
<dbReference type="InterPro" id="IPR029035">
    <property type="entry name" value="DHS-like_NAD/FAD-binding_dom"/>
</dbReference>
<gene>
    <name evidence="6" type="ORF">C3942_09270</name>
</gene>
<accession>A0A2S5TGV4</accession>
<sequence length="241" mass="26789">MTEPVIPTFDPAAFGSILFFTGAGLSAESGVPTYRGHGGIWAQYNYEDYACQRAFERDPARVLDFHEVRRTHVLRCPPHAGHRHLARLQAAFPQVRVVTQNIDGLLQRAGIRVDAELHGSLWRQRCPRHGLRQDLDAGPYRHRRCPDCGAWLRPDITWFEDMVNEAVFDTARRLVAGCGLFVSVGTSGVVWPAAGFARLAQESGALMVEINPEDNEASPLYRHRLRGKAGELIPAAFPLPG</sequence>
<dbReference type="Pfam" id="PF02146">
    <property type="entry name" value="SIR2"/>
    <property type="match status" value="1"/>
</dbReference>
<dbReference type="RefSeq" id="WP_104230098.1">
    <property type="nucleotide sequence ID" value="NZ_PSNW01000004.1"/>
</dbReference>
<dbReference type="InterPro" id="IPR026591">
    <property type="entry name" value="Sirtuin_cat_small_dom_sf"/>
</dbReference>
<dbReference type="OrthoDB" id="9800582at2"/>
<keyword evidence="7" id="KW-1185">Reference proteome</keyword>
<evidence type="ECO:0000313" key="6">
    <source>
        <dbReference type="EMBL" id="PPE74210.1"/>
    </source>
</evidence>
<comment type="caution">
    <text evidence="4">Lacks conserved residue(s) required for the propagation of feature annotation.</text>
</comment>
<proteinExistence type="predicted"/>
<dbReference type="AlphaFoldDB" id="A0A2S5TGV4"/>
<evidence type="ECO:0000259" key="5">
    <source>
        <dbReference type="PROSITE" id="PS50305"/>
    </source>
</evidence>
<evidence type="ECO:0000256" key="1">
    <source>
        <dbReference type="ARBA" id="ARBA00012928"/>
    </source>
</evidence>
<dbReference type="Gene3D" id="3.30.1600.10">
    <property type="entry name" value="SIR2/SIRT2 'Small Domain"/>
    <property type="match status" value="1"/>
</dbReference>
<reference evidence="6 7" key="1">
    <citation type="submission" date="2018-02" db="EMBL/GenBank/DDBJ databases">
        <title>Genome sequencing of Solimonas sp. HR-BB.</title>
        <authorList>
            <person name="Lee Y."/>
            <person name="Jeon C.O."/>
        </authorList>
    </citation>
    <scope>NUCLEOTIDE SEQUENCE [LARGE SCALE GENOMIC DNA]</scope>
    <source>
        <strain evidence="6 7">HR-BB</strain>
    </source>
</reference>
<dbReference type="InterPro" id="IPR026590">
    <property type="entry name" value="Ssirtuin_cat_dom"/>
</dbReference>
<protein>
    <recommendedName>
        <fullName evidence="1">protein acetyllysine N-acetyltransferase</fullName>
        <ecNumber evidence="1">2.3.1.286</ecNumber>
    </recommendedName>
</protein>
<dbReference type="PANTHER" id="PTHR11085:SF10">
    <property type="entry name" value="NAD-DEPENDENT PROTEIN DEACYLASE SIRTUIN-5, MITOCHONDRIAL-RELATED"/>
    <property type="match status" value="1"/>
</dbReference>
<evidence type="ECO:0000256" key="3">
    <source>
        <dbReference type="ARBA" id="ARBA00023027"/>
    </source>
</evidence>
<dbReference type="EC" id="2.3.1.286" evidence="1"/>
<dbReference type="PROSITE" id="PS50305">
    <property type="entry name" value="SIRTUIN"/>
    <property type="match status" value="1"/>
</dbReference>
<dbReference type="GO" id="GO:0070403">
    <property type="term" value="F:NAD+ binding"/>
    <property type="evidence" value="ECO:0007669"/>
    <property type="project" value="InterPro"/>
</dbReference>
<keyword evidence="2" id="KW-0808">Transferase</keyword>
<evidence type="ECO:0000256" key="4">
    <source>
        <dbReference type="PROSITE-ProRule" id="PRU00236"/>
    </source>
</evidence>
<comment type="caution">
    <text evidence="6">The sequence shown here is derived from an EMBL/GenBank/DDBJ whole genome shotgun (WGS) entry which is preliminary data.</text>
</comment>
<organism evidence="6 7">
    <name type="scientific">Solimonas fluminis</name>
    <dbReference type="NCBI Taxonomy" id="2086571"/>
    <lineage>
        <taxon>Bacteria</taxon>
        <taxon>Pseudomonadati</taxon>
        <taxon>Pseudomonadota</taxon>
        <taxon>Gammaproteobacteria</taxon>
        <taxon>Nevskiales</taxon>
        <taxon>Nevskiaceae</taxon>
        <taxon>Solimonas</taxon>
    </lineage>
</organism>
<name>A0A2S5TGV4_9GAMM</name>
<dbReference type="SUPFAM" id="SSF52467">
    <property type="entry name" value="DHS-like NAD/FAD-binding domain"/>
    <property type="match status" value="1"/>
</dbReference>
<dbReference type="PANTHER" id="PTHR11085">
    <property type="entry name" value="NAD-DEPENDENT PROTEIN DEACYLASE SIRTUIN-5, MITOCHONDRIAL-RELATED"/>
    <property type="match status" value="1"/>
</dbReference>
<dbReference type="EMBL" id="PSNW01000004">
    <property type="protein sequence ID" value="PPE74210.1"/>
    <property type="molecule type" value="Genomic_DNA"/>
</dbReference>
<dbReference type="InterPro" id="IPR003000">
    <property type="entry name" value="Sirtuin"/>
</dbReference>
<dbReference type="InterPro" id="IPR050134">
    <property type="entry name" value="NAD-dep_sirtuin_deacylases"/>
</dbReference>
<evidence type="ECO:0000313" key="7">
    <source>
        <dbReference type="Proteomes" id="UP000238220"/>
    </source>
</evidence>
<evidence type="ECO:0000256" key="2">
    <source>
        <dbReference type="ARBA" id="ARBA00022679"/>
    </source>
</evidence>
<dbReference type="Gene3D" id="3.40.50.1220">
    <property type="entry name" value="TPP-binding domain"/>
    <property type="match status" value="1"/>
</dbReference>
<keyword evidence="3" id="KW-0520">NAD</keyword>
<dbReference type="GO" id="GO:0017136">
    <property type="term" value="F:histone deacetylase activity, NAD-dependent"/>
    <property type="evidence" value="ECO:0007669"/>
    <property type="project" value="TreeGrafter"/>
</dbReference>
<dbReference type="Proteomes" id="UP000238220">
    <property type="component" value="Unassembled WGS sequence"/>
</dbReference>